<keyword evidence="2" id="KW-0704">Schiff base</keyword>
<evidence type="ECO:0000256" key="3">
    <source>
        <dbReference type="NCBIfam" id="TIGR00126"/>
    </source>
</evidence>
<evidence type="ECO:0000256" key="2">
    <source>
        <dbReference type="ARBA" id="ARBA00023270"/>
    </source>
</evidence>
<keyword evidence="1" id="KW-0963">Cytoplasm</keyword>
<dbReference type="EC" id="4.1.2.4" evidence="3"/>
<dbReference type="NCBIfam" id="TIGR00126">
    <property type="entry name" value="deoC"/>
    <property type="match status" value="1"/>
</dbReference>
<dbReference type="GeneID" id="82256568"/>
<name>A0A163W737_9FLAO</name>
<evidence type="ECO:0000313" key="5">
    <source>
        <dbReference type="EMBL" id="SEI77604.1"/>
    </source>
</evidence>
<dbReference type="EMBL" id="FNYS01000004">
    <property type="protein sequence ID" value="SEI77604.1"/>
    <property type="molecule type" value="Genomic_DNA"/>
</dbReference>
<sequence>MRDLREFMDSTYLKLADQAGLTEVENNQVVADLVQEAIDEKFKLAMIRPDQVKMGRKMVDAANSKVAIGTVIDFPEGNRGLEAKLAEAKQAVADGVDEIDYVVDYTAFQKGEVEQVKKEVEECTRYGLEAGKVVKWILETAALTDNQIVQLTALIKNVVLAKFNEKDYEKVFVKSSTGFYKTEGGKPNGATLEAMVLMLENAGPLSVKASGGVRDKDFAIKLIDLGVKRLGTSSAKAIVEGTGTVDNY</sequence>
<accession>A0A163W737</accession>
<dbReference type="OrthoDB" id="9778711at2"/>
<dbReference type="Proteomes" id="UP000076630">
    <property type="component" value="Unassembled WGS sequence"/>
</dbReference>
<gene>
    <name evidence="4" type="ORF">AV926_16280</name>
    <name evidence="5" type="ORF">SAMN04488018_104162</name>
</gene>
<dbReference type="GO" id="GO:0005737">
    <property type="term" value="C:cytoplasm"/>
    <property type="evidence" value="ECO:0007669"/>
    <property type="project" value="InterPro"/>
</dbReference>
<dbReference type="EMBL" id="LQNU01000079">
    <property type="protein sequence ID" value="KZE75961.1"/>
    <property type="molecule type" value="Genomic_DNA"/>
</dbReference>
<dbReference type="InterPro" id="IPR013785">
    <property type="entry name" value="Aldolase_TIM"/>
</dbReference>
<dbReference type="PANTHER" id="PTHR10889:SF1">
    <property type="entry name" value="DEOXYRIBOSE-PHOSPHATE ALDOLASE"/>
    <property type="match status" value="1"/>
</dbReference>
<protein>
    <recommendedName>
        <fullName evidence="3">Deoxyribose-phosphate aldolase</fullName>
        <ecNumber evidence="3">4.1.2.4</ecNumber>
    </recommendedName>
</protein>
<evidence type="ECO:0000313" key="7">
    <source>
        <dbReference type="Proteomes" id="UP000183077"/>
    </source>
</evidence>
<organism evidence="4 6">
    <name type="scientific">Myroides marinus</name>
    <dbReference type="NCBI Taxonomy" id="703342"/>
    <lineage>
        <taxon>Bacteria</taxon>
        <taxon>Pseudomonadati</taxon>
        <taxon>Bacteroidota</taxon>
        <taxon>Flavobacteriia</taxon>
        <taxon>Flavobacteriales</taxon>
        <taxon>Flavobacteriaceae</taxon>
        <taxon>Myroides</taxon>
    </lineage>
</organism>
<dbReference type="InterPro" id="IPR011343">
    <property type="entry name" value="DeoC"/>
</dbReference>
<proteinExistence type="predicted"/>
<dbReference type="GO" id="GO:0009264">
    <property type="term" value="P:deoxyribonucleotide catabolic process"/>
    <property type="evidence" value="ECO:0007669"/>
    <property type="project" value="UniProtKB-UniRule"/>
</dbReference>
<dbReference type="Gene3D" id="3.20.20.70">
    <property type="entry name" value="Aldolase class I"/>
    <property type="match status" value="1"/>
</dbReference>
<dbReference type="GO" id="GO:0004139">
    <property type="term" value="F:deoxyribose-phosphate aldolase activity"/>
    <property type="evidence" value="ECO:0007669"/>
    <property type="project" value="UniProtKB-UniRule"/>
</dbReference>
<dbReference type="RefSeq" id="WP_038984329.1">
    <property type="nucleotide sequence ID" value="NZ_FNYS01000004.1"/>
</dbReference>
<dbReference type="SUPFAM" id="SSF51569">
    <property type="entry name" value="Aldolase"/>
    <property type="match status" value="1"/>
</dbReference>
<dbReference type="PIRSF" id="PIRSF001357">
    <property type="entry name" value="DeoC"/>
    <property type="match status" value="1"/>
</dbReference>
<dbReference type="GO" id="GO:0016052">
    <property type="term" value="P:carbohydrate catabolic process"/>
    <property type="evidence" value="ECO:0007669"/>
    <property type="project" value="TreeGrafter"/>
</dbReference>
<reference evidence="4 6" key="1">
    <citation type="submission" date="2016-01" db="EMBL/GenBank/DDBJ databases">
        <title>Whole genome sequencing of Myroides marinus L41.</title>
        <authorList>
            <person name="Hong K.W."/>
        </authorList>
    </citation>
    <scope>NUCLEOTIDE SEQUENCE [LARGE SCALE GENOMIC DNA]</scope>
    <source>
        <strain evidence="4 6">L41</strain>
    </source>
</reference>
<dbReference type="Pfam" id="PF01791">
    <property type="entry name" value="DeoC"/>
    <property type="match status" value="1"/>
</dbReference>
<dbReference type="AlphaFoldDB" id="A0A163W737"/>
<dbReference type="InterPro" id="IPR002915">
    <property type="entry name" value="DeoC/FbaB/LacD_aldolase"/>
</dbReference>
<evidence type="ECO:0000256" key="1">
    <source>
        <dbReference type="ARBA" id="ARBA00022490"/>
    </source>
</evidence>
<dbReference type="PANTHER" id="PTHR10889">
    <property type="entry name" value="DEOXYRIBOSE-PHOSPHATE ALDOLASE"/>
    <property type="match status" value="1"/>
</dbReference>
<evidence type="ECO:0000313" key="6">
    <source>
        <dbReference type="Proteomes" id="UP000076630"/>
    </source>
</evidence>
<dbReference type="SMART" id="SM01133">
    <property type="entry name" value="DeoC"/>
    <property type="match status" value="1"/>
</dbReference>
<keyword evidence="6" id="KW-1185">Reference proteome</keyword>
<evidence type="ECO:0000313" key="4">
    <source>
        <dbReference type="EMBL" id="KZE75961.1"/>
    </source>
</evidence>
<dbReference type="Proteomes" id="UP000183077">
    <property type="component" value="Unassembled WGS sequence"/>
</dbReference>
<reference evidence="5 7" key="2">
    <citation type="submission" date="2016-10" db="EMBL/GenBank/DDBJ databases">
        <authorList>
            <person name="de Groot N.N."/>
        </authorList>
    </citation>
    <scope>NUCLEOTIDE SEQUENCE [LARGE SCALE GENOMIC DNA]</scope>
    <source>
        <strain evidence="5 7">DSM 23048</strain>
    </source>
</reference>